<organism evidence="1">
    <name type="scientific">Bradyrhizobium diazoefficiens</name>
    <dbReference type="NCBI Taxonomy" id="1355477"/>
    <lineage>
        <taxon>Bacteria</taxon>
        <taxon>Pseudomonadati</taxon>
        <taxon>Pseudomonadota</taxon>
        <taxon>Alphaproteobacteria</taxon>
        <taxon>Hyphomicrobiales</taxon>
        <taxon>Nitrobacteraceae</taxon>
        <taxon>Bradyrhizobium</taxon>
    </lineage>
</organism>
<reference evidence="1" key="1">
    <citation type="submission" date="2020-05" db="EMBL/GenBank/DDBJ databases">
        <title>Complete genome sequence of Bradyrhizobium diazoefficiens XF9 isolated from soybean nodule.</title>
        <authorList>
            <person name="Noda R."/>
            <person name="Kakizaki K."/>
            <person name="Minamisawa K."/>
        </authorList>
    </citation>
    <scope>NUCLEOTIDE SEQUENCE</scope>
    <source>
        <strain evidence="1">XF9</strain>
    </source>
</reference>
<dbReference type="AlphaFoldDB" id="A0A810BP79"/>
<accession>A0A810BP79</accession>
<protein>
    <submittedName>
        <fullName evidence="1">Uncharacterized protein</fullName>
    </submittedName>
</protein>
<proteinExistence type="predicted"/>
<gene>
    <name evidence="1" type="ORF">XF9B_01570</name>
</gene>
<sequence>MRQRCLQILTLDNVFHRRSCDRRAFETDFRRTRFRLSGAGASGFTLRSGAQVQLDLILLPHGSHEIAALLTTSTVQAFSGALPPTTPSADFCAAVRPSCDGLSLTAQTSRGKTDRLHRTPAEFTTPTFDDLGLRDQLLARPAG</sequence>
<evidence type="ECO:0000313" key="1">
    <source>
        <dbReference type="EMBL" id="BCE78736.1"/>
    </source>
</evidence>
<dbReference type="EMBL" id="AP023098">
    <property type="protein sequence ID" value="BCE78736.1"/>
    <property type="molecule type" value="Genomic_DNA"/>
</dbReference>
<name>A0A810BP79_9BRAD</name>